<feature type="domain" description="BTB" evidence="1">
    <location>
        <begin position="14"/>
        <end position="79"/>
    </location>
</feature>
<dbReference type="InterPro" id="IPR011333">
    <property type="entry name" value="SKP1/BTB/POZ_sf"/>
</dbReference>
<dbReference type="OrthoDB" id="8117402at2759"/>
<reference evidence="2 3" key="1">
    <citation type="submission" date="2014-02" db="EMBL/GenBank/DDBJ databases">
        <title>Transposable element dynamics among asymbiotic and ectomycorrhizal Amanita fungi.</title>
        <authorList>
            <consortium name="DOE Joint Genome Institute"/>
            <person name="Hess J."/>
            <person name="Skrede I."/>
            <person name="Wolfe B."/>
            <person name="LaButti K."/>
            <person name="Ohm R.A."/>
            <person name="Grigoriev I.V."/>
            <person name="Pringle A."/>
        </authorList>
    </citation>
    <scope>NUCLEOTIDE SEQUENCE [LARGE SCALE GENOMIC DNA]</scope>
    <source>
        <strain evidence="2 3">SKay4041</strain>
    </source>
</reference>
<gene>
    <name evidence="2" type="ORF">AMATHDRAFT_146471</name>
</gene>
<evidence type="ECO:0000313" key="2">
    <source>
        <dbReference type="EMBL" id="PFH49971.1"/>
    </source>
</evidence>
<evidence type="ECO:0000313" key="3">
    <source>
        <dbReference type="Proteomes" id="UP000242287"/>
    </source>
</evidence>
<dbReference type="PROSITE" id="PS50097">
    <property type="entry name" value="BTB"/>
    <property type="match status" value="1"/>
</dbReference>
<dbReference type="EMBL" id="KZ302015">
    <property type="protein sequence ID" value="PFH49971.1"/>
    <property type="molecule type" value="Genomic_DNA"/>
</dbReference>
<dbReference type="InterPro" id="IPR000210">
    <property type="entry name" value="BTB/POZ_dom"/>
</dbReference>
<organism evidence="2 3">
    <name type="scientific">Amanita thiersii Skay4041</name>
    <dbReference type="NCBI Taxonomy" id="703135"/>
    <lineage>
        <taxon>Eukaryota</taxon>
        <taxon>Fungi</taxon>
        <taxon>Dikarya</taxon>
        <taxon>Basidiomycota</taxon>
        <taxon>Agaricomycotina</taxon>
        <taxon>Agaricomycetes</taxon>
        <taxon>Agaricomycetidae</taxon>
        <taxon>Agaricales</taxon>
        <taxon>Pluteineae</taxon>
        <taxon>Amanitaceae</taxon>
        <taxon>Amanita</taxon>
    </lineage>
</organism>
<protein>
    <recommendedName>
        <fullName evidence="1">BTB domain-containing protein</fullName>
    </recommendedName>
</protein>
<evidence type="ECO:0000259" key="1">
    <source>
        <dbReference type="PROSITE" id="PS50097"/>
    </source>
</evidence>
<dbReference type="CDD" id="cd18186">
    <property type="entry name" value="BTB_POZ_ZBTB_KLHL-like"/>
    <property type="match status" value="1"/>
</dbReference>
<dbReference type="Proteomes" id="UP000242287">
    <property type="component" value="Unassembled WGS sequence"/>
</dbReference>
<keyword evidence="3" id="KW-1185">Reference proteome</keyword>
<accession>A0A2A9NNR5</accession>
<sequence length="383" mass="43752">MPYKRDDTYYFEDGSCVLRVGDTLFNVHRSILSKDTSTFGTMFSLPQGNKECEGTTDENAVVLSGDTAQEFRHFLWALYGLPPELAVLSSLKTDLTIIIDIARIANKYSFKTLEAWALDTIHECITRHTFTMHVVKSANNTFTPQPVATPTTPLSDLPPEQITQIIHLAQLCNHERLLNTLINILIQLMRNSVKYAHLAMSVADELDLRSLRGLAYLEILQKSSVGKSFITETQLFEGSEQDSPHPDSDKTTANMVIPITPTQQLRLFTGYYRLTRAWERLRTNPPSFDHAMTCGATWHQHGCTQSWLEFWKEKTRSDSVLNLGLSDVLGKLRQVQREYERWGSATYMHHECRLLAKKSIVETIRKIEDDLPDFFDSSINYEP</sequence>
<dbReference type="Gene3D" id="3.30.710.10">
    <property type="entry name" value="Potassium Channel Kv1.1, Chain A"/>
    <property type="match status" value="1"/>
</dbReference>
<dbReference type="AlphaFoldDB" id="A0A2A9NNR5"/>
<name>A0A2A9NNR5_9AGAR</name>
<dbReference type="SUPFAM" id="SSF54695">
    <property type="entry name" value="POZ domain"/>
    <property type="match status" value="1"/>
</dbReference>
<proteinExistence type="predicted"/>